<dbReference type="PANTHER" id="PTHR11061:SF49">
    <property type="entry name" value="23S RRNA (URACIL(1939)-C(5))-METHYLTRANSFERASE RLMD"/>
    <property type="match status" value="1"/>
</dbReference>
<dbReference type="InterPro" id="IPR030390">
    <property type="entry name" value="MeTrfase_TrmA_AS"/>
</dbReference>
<evidence type="ECO:0000313" key="9">
    <source>
        <dbReference type="Proteomes" id="UP000503336"/>
    </source>
</evidence>
<proteinExistence type="inferred from homology"/>
<dbReference type="RefSeq" id="WP_165101566.1">
    <property type="nucleotide sequence ID" value="NZ_CP049056.1"/>
</dbReference>
<dbReference type="InterPro" id="IPR012340">
    <property type="entry name" value="NA-bd_OB-fold"/>
</dbReference>
<dbReference type="EMBL" id="CP049056">
    <property type="protein sequence ID" value="QIE57153.1"/>
    <property type="molecule type" value="Genomic_DNA"/>
</dbReference>
<dbReference type="InterPro" id="IPR010280">
    <property type="entry name" value="U5_MeTrfase_fam"/>
</dbReference>
<dbReference type="KEGG" id="hdh:G5B40_17935"/>
<feature type="binding site" evidence="6">
    <location>
        <position position="336"/>
    </location>
    <ligand>
        <name>S-adenosyl-L-methionine</name>
        <dbReference type="ChEBI" id="CHEBI:59789"/>
    </ligand>
</feature>
<evidence type="ECO:0000256" key="7">
    <source>
        <dbReference type="PROSITE-ProRule" id="PRU10015"/>
    </source>
</evidence>
<feature type="active site" description="Nucleophile" evidence="6">
    <location>
        <position position="362"/>
    </location>
</feature>
<dbReference type="Proteomes" id="UP000503336">
    <property type="component" value="Chromosome"/>
</dbReference>
<dbReference type="GO" id="GO:0051539">
    <property type="term" value="F:4 iron, 4 sulfur cluster binding"/>
    <property type="evidence" value="ECO:0007669"/>
    <property type="project" value="UniProtKB-KW"/>
</dbReference>
<keyword evidence="5" id="KW-0411">Iron-sulfur</keyword>
<evidence type="ECO:0000256" key="5">
    <source>
        <dbReference type="ARBA" id="ARBA00023014"/>
    </source>
</evidence>
<evidence type="ECO:0000256" key="3">
    <source>
        <dbReference type="ARBA" id="ARBA00022679"/>
    </source>
</evidence>
<keyword evidence="1" id="KW-0479">Metal-binding</keyword>
<feature type="binding site" evidence="6">
    <location>
        <position position="241"/>
    </location>
    <ligand>
        <name>S-adenosyl-L-methionine</name>
        <dbReference type="ChEBI" id="CHEBI:59789"/>
    </ligand>
</feature>
<sequence length="405" mass="42971">MKTIIIDRLAAEGDGQGDGVFAPFTLPGERVRGAVTDGRMATPEILTRSPHRTTPPCPHFGACGGCALQHADDALLVAWKRDRIAEALRARGIGGVEIRETITSPPRSRRRAGFSARRTRKTVIAGFHERAGDVIVEVERCEVVAPALLGALGAVRGAARLGASRQGEIRGVATLADAGVDLAIAEAKPLDRAGLLAAAALAADHDLARLSWNGEIIAERRPPTQRFGTALVTPPPGAFLQATKEGEAALLSATREAIGRSKRIGDLFAGCGTFSLPLADSAEVLAIEGEAAMLDAMQTGWRNTAGLKKLVAIRRDLFRRPLTSHELTGLDAVVIDPPRAGAAMQSAELAKGGPPRVAALSCNPATFARDARLLIDGGYRLDWVQPVDQFRWSPHVEIAARFSRD</sequence>
<dbReference type="InterPro" id="IPR029063">
    <property type="entry name" value="SAM-dependent_MTases_sf"/>
</dbReference>
<organism evidence="8 9">
    <name type="scientific">Pikeienuella piscinae</name>
    <dbReference type="NCBI Taxonomy" id="2748098"/>
    <lineage>
        <taxon>Bacteria</taxon>
        <taxon>Pseudomonadati</taxon>
        <taxon>Pseudomonadota</taxon>
        <taxon>Alphaproteobacteria</taxon>
        <taxon>Rhodobacterales</taxon>
        <taxon>Paracoccaceae</taxon>
        <taxon>Pikeienuella</taxon>
    </lineage>
</organism>
<feature type="binding site" evidence="6">
    <location>
        <position position="268"/>
    </location>
    <ligand>
        <name>S-adenosyl-L-methionine</name>
        <dbReference type="ChEBI" id="CHEBI:59789"/>
    </ligand>
</feature>
<feature type="active site" evidence="7">
    <location>
        <position position="362"/>
    </location>
</feature>
<keyword evidence="1" id="KW-0408">Iron</keyword>
<evidence type="ECO:0000313" key="8">
    <source>
        <dbReference type="EMBL" id="QIE57153.1"/>
    </source>
</evidence>
<evidence type="ECO:0000256" key="6">
    <source>
        <dbReference type="PROSITE-ProRule" id="PRU01024"/>
    </source>
</evidence>
<name>A0A7M3T572_9RHOB</name>
<keyword evidence="9" id="KW-1185">Reference proteome</keyword>
<feature type="binding site" evidence="6">
    <location>
        <position position="288"/>
    </location>
    <ligand>
        <name>S-adenosyl-L-methionine</name>
        <dbReference type="ChEBI" id="CHEBI:59789"/>
    </ligand>
</feature>
<comment type="similarity">
    <text evidence="6">Belongs to the class I-like SAM-binding methyltransferase superfamily. RNA M5U methyltransferase family.</text>
</comment>
<evidence type="ECO:0000256" key="4">
    <source>
        <dbReference type="ARBA" id="ARBA00022691"/>
    </source>
</evidence>
<evidence type="ECO:0000256" key="2">
    <source>
        <dbReference type="ARBA" id="ARBA00022603"/>
    </source>
</evidence>
<reference evidence="8 9" key="1">
    <citation type="submission" date="2020-02" db="EMBL/GenBank/DDBJ databases">
        <title>complete genome sequence of Rhodobacteraceae bacterium.</title>
        <authorList>
            <person name="Park J."/>
            <person name="Kim Y.-S."/>
            <person name="Kim K.-H."/>
        </authorList>
    </citation>
    <scope>NUCLEOTIDE SEQUENCE [LARGE SCALE GENOMIC DNA]</scope>
    <source>
        <strain evidence="8 9">RR4-56</strain>
    </source>
</reference>
<protein>
    <submittedName>
        <fullName evidence="8">Class I SAM-dependent RNA methyltransferase</fullName>
    </submittedName>
</protein>
<dbReference type="Pfam" id="PF05958">
    <property type="entry name" value="tRNA_U5-meth_tr"/>
    <property type="match status" value="1"/>
</dbReference>
<dbReference type="GO" id="GO:0070475">
    <property type="term" value="P:rRNA base methylation"/>
    <property type="evidence" value="ECO:0007669"/>
    <property type="project" value="TreeGrafter"/>
</dbReference>
<keyword evidence="1" id="KW-0004">4Fe-4S</keyword>
<dbReference type="Gene3D" id="3.40.50.150">
    <property type="entry name" value="Vaccinia Virus protein VP39"/>
    <property type="match status" value="1"/>
</dbReference>
<dbReference type="PROSITE" id="PS01230">
    <property type="entry name" value="TRMA_1"/>
    <property type="match status" value="1"/>
</dbReference>
<dbReference type="GO" id="GO:0070041">
    <property type="term" value="F:rRNA (uridine-C5-)-methyltransferase activity"/>
    <property type="evidence" value="ECO:0007669"/>
    <property type="project" value="TreeGrafter"/>
</dbReference>
<dbReference type="PANTHER" id="PTHR11061">
    <property type="entry name" value="RNA M5U METHYLTRANSFERASE"/>
    <property type="match status" value="1"/>
</dbReference>
<dbReference type="AlphaFoldDB" id="A0A7M3T572"/>
<accession>A0A7M3T572</accession>
<keyword evidence="2 6" id="KW-0489">Methyltransferase</keyword>
<keyword evidence="3 6" id="KW-0808">Transferase</keyword>
<dbReference type="SUPFAM" id="SSF53335">
    <property type="entry name" value="S-adenosyl-L-methionine-dependent methyltransferases"/>
    <property type="match status" value="1"/>
</dbReference>
<dbReference type="Gene3D" id="2.40.50.140">
    <property type="entry name" value="Nucleic acid-binding proteins"/>
    <property type="match status" value="1"/>
</dbReference>
<evidence type="ECO:0000256" key="1">
    <source>
        <dbReference type="ARBA" id="ARBA00022485"/>
    </source>
</evidence>
<dbReference type="PROSITE" id="PS51687">
    <property type="entry name" value="SAM_MT_RNA_M5U"/>
    <property type="match status" value="1"/>
</dbReference>
<dbReference type="Gene3D" id="2.40.50.1070">
    <property type="match status" value="1"/>
</dbReference>
<keyword evidence="4 6" id="KW-0949">S-adenosyl-L-methionine</keyword>
<gene>
    <name evidence="8" type="ORF">G5B40_17935</name>
</gene>